<dbReference type="Proteomes" id="UP000068164">
    <property type="component" value="Unassembled WGS sequence"/>
</dbReference>
<keyword evidence="1" id="KW-0805">Transcription regulation</keyword>
<proteinExistence type="predicted"/>
<evidence type="ECO:0000256" key="1">
    <source>
        <dbReference type="ARBA" id="ARBA00023015"/>
    </source>
</evidence>
<dbReference type="SUPFAM" id="SSF46894">
    <property type="entry name" value="C-terminal effector domain of the bipartite response regulators"/>
    <property type="match status" value="1"/>
</dbReference>
<dbReference type="OrthoDB" id="8113315at2"/>
<dbReference type="AlphaFoldDB" id="A0A109JR53"/>
<evidence type="ECO:0000313" key="5">
    <source>
        <dbReference type="EMBL" id="KWV53454.1"/>
    </source>
</evidence>
<dbReference type="SMART" id="SM00421">
    <property type="entry name" value="HTH_LUXR"/>
    <property type="match status" value="1"/>
</dbReference>
<keyword evidence="6" id="KW-1185">Reference proteome</keyword>
<evidence type="ECO:0000313" key="6">
    <source>
        <dbReference type="Proteomes" id="UP000068164"/>
    </source>
</evidence>
<dbReference type="PROSITE" id="PS00622">
    <property type="entry name" value="HTH_LUXR_1"/>
    <property type="match status" value="1"/>
</dbReference>
<reference evidence="5 6" key="1">
    <citation type="submission" date="2015-11" db="EMBL/GenBank/DDBJ databases">
        <title>Draft Genome Sequence of the Strain BR 10423 (Rhizobium sp.) isolated from nodules of Mimosa pudica.</title>
        <authorList>
            <person name="Barauna A.C."/>
            <person name="Zilli J.E."/>
            <person name="Simoes-Araujo J.L."/>
            <person name="Reis V.M."/>
            <person name="James E.K."/>
            <person name="Reis F.B.Jr."/>
            <person name="Rouws L.F."/>
            <person name="Passos S.R."/>
            <person name="Gois S.R."/>
        </authorList>
    </citation>
    <scope>NUCLEOTIDE SEQUENCE [LARGE SCALE GENOMIC DNA]</scope>
    <source>
        <strain evidence="5 6">BR10423</strain>
    </source>
</reference>
<dbReference type="InterPro" id="IPR016032">
    <property type="entry name" value="Sig_transdc_resp-reg_C-effctor"/>
</dbReference>
<dbReference type="PANTHER" id="PTHR44688:SF16">
    <property type="entry name" value="DNA-BINDING TRANSCRIPTIONAL ACTIVATOR DEVR_DOSR"/>
    <property type="match status" value="1"/>
</dbReference>
<keyword evidence="2" id="KW-0238">DNA-binding</keyword>
<dbReference type="GO" id="GO:0006355">
    <property type="term" value="P:regulation of DNA-templated transcription"/>
    <property type="evidence" value="ECO:0007669"/>
    <property type="project" value="InterPro"/>
</dbReference>
<dbReference type="InterPro" id="IPR036693">
    <property type="entry name" value="TF_LuxR_autoind-bd_dom_sf"/>
</dbReference>
<keyword evidence="3" id="KW-0804">Transcription</keyword>
<protein>
    <submittedName>
        <fullName evidence="5">LuxR family transcriptional regulator</fullName>
    </submittedName>
</protein>
<dbReference type="Gene3D" id="1.10.10.10">
    <property type="entry name" value="Winged helix-like DNA-binding domain superfamily/Winged helix DNA-binding domain"/>
    <property type="match status" value="1"/>
</dbReference>
<feature type="domain" description="HTH luxR-type" evidence="4">
    <location>
        <begin position="171"/>
        <end position="238"/>
    </location>
</feature>
<dbReference type="PRINTS" id="PR00038">
    <property type="entry name" value="HTHLUXR"/>
</dbReference>
<gene>
    <name evidence="5" type="ORF">AS026_00895</name>
</gene>
<dbReference type="SUPFAM" id="SSF75516">
    <property type="entry name" value="Pheromone-binding domain of LuxR-like quorum-sensing transcription factors"/>
    <property type="match status" value="1"/>
</dbReference>
<dbReference type="GO" id="GO:0003677">
    <property type="term" value="F:DNA binding"/>
    <property type="evidence" value="ECO:0007669"/>
    <property type="project" value="UniProtKB-KW"/>
</dbReference>
<dbReference type="PANTHER" id="PTHR44688">
    <property type="entry name" value="DNA-BINDING TRANSCRIPTIONAL ACTIVATOR DEVR_DOSR"/>
    <property type="match status" value="1"/>
</dbReference>
<comment type="caution">
    <text evidence="5">The sequence shown here is derived from an EMBL/GenBank/DDBJ whole genome shotgun (WGS) entry which is preliminary data.</text>
</comment>
<dbReference type="InterPro" id="IPR036388">
    <property type="entry name" value="WH-like_DNA-bd_sf"/>
</dbReference>
<name>A0A109JR53_9HYPH</name>
<dbReference type="Pfam" id="PF03472">
    <property type="entry name" value="Autoind_bind"/>
    <property type="match status" value="1"/>
</dbReference>
<evidence type="ECO:0000256" key="3">
    <source>
        <dbReference type="ARBA" id="ARBA00023163"/>
    </source>
</evidence>
<dbReference type="CDD" id="cd06170">
    <property type="entry name" value="LuxR_C_like"/>
    <property type="match status" value="1"/>
</dbReference>
<accession>A0A109JR53</accession>
<organism evidence="5 6">
    <name type="scientific">Rhizobium altiplani</name>
    <dbReference type="NCBI Taxonomy" id="1864509"/>
    <lineage>
        <taxon>Bacteria</taxon>
        <taxon>Pseudomonadati</taxon>
        <taxon>Pseudomonadota</taxon>
        <taxon>Alphaproteobacteria</taxon>
        <taxon>Hyphomicrobiales</taxon>
        <taxon>Rhizobiaceae</taxon>
        <taxon>Rhizobium/Agrobacterium group</taxon>
        <taxon>Rhizobium</taxon>
    </lineage>
</organism>
<sequence>MSYMTTLERQLSLATEISAVNTRAEFAQVLVKVARAYGFRHITLLLAPAPESVLLKALVIETTLPSAYFSQFDRARIMRFPMLAMGMSESALPRSWSLLDSSSAEIFPNELSKLLHHFGIPTGVAVPAYTRDGERILFWLAGDRPLLAQTELNELTIAILHLLDAYHRTQHSKLPEHTPLSAREREVVRWTAQGKTSIEIGQILSLSDHTVNAYMTSAIKKLDCVNRTQLVAKAIRMKLIN</sequence>
<dbReference type="InterPro" id="IPR005143">
    <property type="entry name" value="TF_LuxR_autoind-bd_dom"/>
</dbReference>
<evidence type="ECO:0000256" key="2">
    <source>
        <dbReference type="ARBA" id="ARBA00023125"/>
    </source>
</evidence>
<dbReference type="EMBL" id="LNCD01000065">
    <property type="protein sequence ID" value="KWV53454.1"/>
    <property type="molecule type" value="Genomic_DNA"/>
</dbReference>
<dbReference type="Gene3D" id="3.30.450.80">
    <property type="entry name" value="Transcription factor LuxR-like, autoinducer-binding domain"/>
    <property type="match status" value="1"/>
</dbReference>
<dbReference type="RefSeq" id="WP_062370399.1">
    <property type="nucleotide sequence ID" value="NZ_LNCD01000065.1"/>
</dbReference>
<evidence type="ECO:0000259" key="4">
    <source>
        <dbReference type="PROSITE" id="PS50043"/>
    </source>
</evidence>
<dbReference type="InterPro" id="IPR000792">
    <property type="entry name" value="Tscrpt_reg_LuxR_C"/>
</dbReference>
<dbReference type="Pfam" id="PF00196">
    <property type="entry name" value="GerE"/>
    <property type="match status" value="1"/>
</dbReference>
<dbReference type="PROSITE" id="PS50043">
    <property type="entry name" value="HTH_LUXR_2"/>
    <property type="match status" value="1"/>
</dbReference>